<feature type="domain" description="AAA+ ATPase" evidence="10">
    <location>
        <begin position="92"/>
        <end position="291"/>
    </location>
</feature>
<dbReference type="Gene3D" id="1.10.260.30">
    <property type="entry name" value="Signal recognition particle, SRP54 subunit, M-domain"/>
    <property type="match status" value="1"/>
</dbReference>
<comment type="subcellular location">
    <subcellularLocation>
        <location evidence="9">Cytoplasm</location>
    </subcellularLocation>
    <text evidence="9">The SRP-RNC complex is targeted to the cytoplasmic membrane.</text>
</comment>
<evidence type="ECO:0000259" key="11">
    <source>
        <dbReference type="SMART" id="SM00962"/>
    </source>
</evidence>
<dbReference type="PANTHER" id="PTHR11564">
    <property type="entry name" value="SIGNAL RECOGNITION PARTICLE 54K PROTEIN SRP54"/>
    <property type="match status" value="1"/>
</dbReference>
<evidence type="ECO:0000313" key="13">
    <source>
        <dbReference type="EMBL" id="HIH09675.1"/>
    </source>
</evidence>
<gene>
    <name evidence="13" type="primary">ffh</name>
    <name evidence="9" type="synonym">srp54</name>
    <name evidence="13" type="ORF">HA254_03300</name>
</gene>
<dbReference type="PANTHER" id="PTHR11564:SF5">
    <property type="entry name" value="SIGNAL RECOGNITION PARTICLE SUBUNIT SRP54"/>
    <property type="match status" value="1"/>
</dbReference>
<keyword evidence="3 9" id="KW-0547">Nucleotide-binding</keyword>
<dbReference type="SUPFAM" id="SSF52540">
    <property type="entry name" value="P-loop containing nucleoside triphosphate hydrolases"/>
    <property type="match status" value="1"/>
</dbReference>
<dbReference type="SUPFAM" id="SSF47364">
    <property type="entry name" value="Domain of the SRP/SRP receptor G-proteins"/>
    <property type="match status" value="1"/>
</dbReference>
<dbReference type="InterPro" id="IPR003593">
    <property type="entry name" value="AAA+_ATPase"/>
</dbReference>
<comment type="subunit">
    <text evidence="9">Part of the signal recognition particle protein translocation system, which is composed of SRP and FtsY. Archaeal SRP consists of a 7S RNA molecule of 300 nucleotides and two protein subunits: SRP54 and SRP19.</text>
</comment>
<comment type="catalytic activity">
    <reaction evidence="9">
        <text>GTP + H2O = GDP + phosphate + H(+)</text>
        <dbReference type="Rhea" id="RHEA:19669"/>
        <dbReference type="ChEBI" id="CHEBI:15377"/>
        <dbReference type="ChEBI" id="CHEBI:15378"/>
        <dbReference type="ChEBI" id="CHEBI:37565"/>
        <dbReference type="ChEBI" id="CHEBI:43474"/>
        <dbReference type="ChEBI" id="CHEBI:58189"/>
        <dbReference type="EC" id="3.6.5.4"/>
    </reaction>
</comment>
<dbReference type="EC" id="3.6.5.4" evidence="9"/>
<dbReference type="SUPFAM" id="SSF47446">
    <property type="entry name" value="Signal peptide-binding domain"/>
    <property type="match status" value="1"/>
</dbReference>
<dbReference type="SMART" id="SM00382">
    <property type="entry name" value="AAA"/>
    <property type="match status" value="1"/>
</dbReference>
<keyword evidence="2 9" id="KW-0963">Cytoplasm</keyword>
<dbReference type="GO" id="GO:0008312">
    <property type="term" value="F:7S RNA binding"/>
    <property type="evidence" value="ECO:0007669"/>
    <property type="project" value="UniProtKB-UniRule"/>
</dbReference>
<dbReference type="Proteomes" id="UP000565078">
    <property type="component" value="Unassembled WGS sequence"/>
</dbReference>
<dbReference type="GO" id="GO:0048500">
    <property type="term" value="C:signal recognition particle"/>
    <property type="evidence" value="ECO:0007669"/>
    <property type="project" value="UniProtKB-UniRule"/>
</dbReference>
<reference evidence="14" key="1">
    <citation type="journal article" date="2020" name="bioRxiv">
        <title>A rank-normalized archaeal taxonomy based on genome phylogeny resolves widespread incomplete and uneven classifications.</title>
        <authorList>
            <person name="Rinke C."/>
            <person name="Chuvochina M."/>
            <person name="Mussig A.J."/>
            <person name="Chaumeil P.-A."/>
            <person name="Waite D.W."/>
            <person name="Whitman W.B."/>
            <person name="Parks D.H."/>
            <person name="Hugenholtz P."/>
        </authorList>
    </citation>
    <scope>NUCLEOTIDE SEQUENCE [LARGE SCALE GENOMIC DNA]</scope>
</reference>
<protein>
    <recommendedName>
        <fullName evidence="9">Signal recognition particle 54 kDa protein</fullName>
        <shortName evidence="9">SRP54</shortName>
        <ecNumber evidence="9">3.6.5.4</ecNumber>
    </recommendedName>
</protein>
<evidence type="ECO:0000256" key="3">
    <source>
        <dbReference type="ARBA" id="ARBA00022741"/>
    </source>
</evidence>
<feature type="binding site" evidence="9">
    <location>
        <begin position="238"/>
        <end position="241"/>
    </location>
    <ligand>
        <name>GTP</name>
        <dbReference type="ChEBI" id="CHEBI:37565"/>
    </ligand>
</feature>
<dbReference type="Pfam" id="PF02978">
    <property type="entry name" value="SRP_SPB"/>
    <property type="match status" value="1"/>
</dbReference>
<evidence type="ECO:0000256" key="9">
    <source>
        <dbReference type="HAMAP-Rule" id="MF_00306"/>
    </source>
</evidence>
<evidence type="ECO:0000256" key="2">
    <source>
        <dbReference type="ARBA" id="ARBA00022490"/>
    </source>
</evidence>
<evidence type="ECO:0000256" key="6">
    <source>
        <dbReference type="ARBA" id="ARBA00023134"/>
    </source>
</evidence>
<dbReference type="InterPro" id="IPR027417">
    <property type="entry name" value="P-loop_NTPase"/>
</dbReference>
<keyword evidence="8 9" id="KW-0687">Ribonucleoprotein</keyword>
<accession>A0A7J4IZG0</accession>
<keyword evidence="5 9" id="KW-0694">RNA-binding</keyword>
<dbReference type="InterPro" id="IPR042101">
    <property type="entry name" value="SRP54_N_sf"/>
</dbReference>
<dbReference type="EMBL" id="DUGC01000053">
    <property type="protein sequence ID" value="HIH09675.1"/>
    <property type="molecule type" value="Genomic_DNA"/>
</dbReference>
<feature type="binding site" evidence="9">
    <location>
        <begin position="180"/>
        <end position="184"/>
    </location>
    <ligand>
        <name>GTP</name>
        <dbReference type="ChEBI" id="CHEBI:37565"/>
    </ligand>
</feature>
<dbReference type="InterPro" id="IPR013822">
    <property type="entry name" value="Signal_recog_particl_SRP54_hlx"/>
</dbReference>
<dbReference type="Pfam" id="PF00448">
    <property type="entry name" value="SRP54"/>
    <property type="match status" value="1"/>
</dbReference>
<proteinExistence type="inferred from homology"/>
<dbReference type="InterPro" id="IPR022941">
    <property type="entry name" value="SRP54"/>
</dbReference>
<organism evidence="13 14">
    <name type="scientific">Candidatus Iainarchaeum sp</name>
    <dbReference type="NCBI Taxonomy" id="3101447"/>
    <lineage>
        <taxon>Archaea</taxon>
        <taxon>Candidatus Iainarchaeota</taxon>
        <taxon>Candidatus Iainarchaeia</taxon>
        <taxon>Candidatus Iainarchaeales</taxon>
        <taxon>Candidatus Iainarchaeaceae</taxon>
        <taxon>Candidatus Iainarchaeum</taxon>
    </lineage>
</organism>
<comment type="domain">
    <text evidence="9">Composed of three domains: the N-terminal N domain, which is responsible for interactions with the ribosome, the central G domain, which binds GTP, and the C-terminal M domain, which binds the RNA and the signal sequence of the RNC.</text>
</comment>
<keyword evidence="4 9" id="KW-0378">Hydrolase</keyword>
<feature type="binding site" evidence="9">
    <location>
        <begin position="100"/>
        <end position="107"/>
    </location>
    <ligand>
        <name>GTP</name>
        <dbReference type="ChEBI" id="CHEBI:37565"/>
    </ligand>
</feature>
<feature type="domain" description="Signal recognition particle SRP54 helical bundle" evidence="12">
    <location>
        <begin position="1"/>
        <end position="83"/>
    </location>
</feature>
<evidence type="ECO:0000256" key="4">
    <source>
        <dbReference type="ARBA" id="ARBA00022801"/>
    </source>
</evidence>
<dbReference type="Gene3D" id="3.40.50.300">
    <property type="entry name" value="P-loop containing nucleotide triphosphate hydrolases"/>
    <property type="match status" value="1"/>
</dbReference>
<feature type="domain" description="SRP54-type proteins GTP-binding" evidence="11">
    <location>
        <begin position="93"/>
        <end position="286"/>
    </location>
</feature>
<dbReference type="SMART" id="SM00963">
    <property type="entry name" value="SRP54_N"/>
    <property type="match status" value="1"/>
</dbReference>
<keyword evidence="6 9" id="KW-0342">GTP-binding</keyword>
<dbReference type="HAMAP" id="MF_00306">
    <property type="entry name" value="SRP54"/>
    <property type="match status" value="1"/>
</dbReference>
<dbReference type="SMART" id="SM00962">
    <property type="entry name" value="SRP54"/>
    <property type="match status" value="1"/>
</dbReference>
<evidence type="ECO:0000256" key="1">
    <source>
        <dbReference type="ARBA" id="ARBA00005450"/>
    </source>
</evidence>
<dbReference type="Gene3D" id="1.20.120.140">
    <property type="entry name" value="Signal recognition particle SRP54, nucleotide-binding domain"/>
    <property type="match status" value="1"/>
</dbReference>
<comment type="function">
    <text evidence="9">Involved in targeting and insertion of nascent membrane proteins into the cytoplasmic membrane. Binds to the hydrophobic signal sequence of the ribosome-nascent chain (RNC) as it emerges from the ribosomes. The SRP-RNC complex is then targeted to the cytoplasmic membrane where it interacts with the SRP receptor FtsY.</text>
</comment>
<comment type="caution">
    <text evidence="13">The sequence shown here is derived from an EMBL/GenBank/DDBJ whole genome shotgun (WGS) entry which is preliminary data.</text>
</comment>
<evidence type="ECO:0000256" key="5">
    <source>
        <dbReference type="ARBA" id="ARBA00022884"/>
    </source>
</evidence>
<dbReference type="AlphaFoldDB" id="A0A7J4IZG0"/>
<evidence type="ECO:0000256" key="7">
    <source>
        <dbReference type="ARBA" id="ARBA00023135"/>
    </source>
</evidence>
<sequence>MGLGENLRKAIEKLKNSSELDKAAVKEAVKEMQRALISADVEIALVLKLSREIEEEAFSDLPGSVNRREFVIKLLHDKLAQLLGGASTPPEKPRRILLCGLYGQGKTTSCGKVAKWYSKRGMKVGLIAADVFRPAAAEQLRTVAERAKAQFYSNEKEKNAAKVVAQGLDALKDCDLIICDSAGRSALDGELIKEMQMIDDAFRAEHKWLVIGADVGQVAKKQAQAFHEIVGVNGVVVTRMDGSAKGGGALAACASTGAKVYFLGTGEKTGDLQEFDATRYLGRVMGYGDLQALLEKAQEVTEEEGINAEELLENEFTLETFYQQMKAARKMGPLGKVLDMMGMGAQVPKEISEMGEQKLNKYGYIIDSMTSRERKDPDTLNKSRIARIARGSGTTQENVRELLKNFKKMKKVFRQFSALDTKKFEDGKGINMQKLQKMFTKKKKFKLR</sequence>
<evidence type="ECO:0000259" key="10">
    <source>
        <dbReference type="SMART" id="SM00382"/>
    </source>
</evidence>
<dbReference type="InterPro" id="IPR036891">
    <property type="entry name" value="Signal_recog_part_SRP54_M_sf"/>
</dbReference>
<keyword evidence="7 9" id="KW-0733">Signal recognition particle</keyword>
<dbReference type="GO" id="GO:0006614">
    <property type="term" value="P:SRP-dependent cotranslational protein targeting to membrane"/>
    <property type="evidence" value="ECO:0007669"/>
    <property type="project" value="InterPro"/>
</dbReference>
<dbReference type="GO" id="GO:0005525">
    <property type="term" value="F:GTP binding"/>
    <property type="evidence" value="ECO:0007669"/>
    <property type="project" value="UniProtKB-UniRule"/>
</dbReference>
<evidence type="ECO:0000259" key="12">
    <source>
        <dbReference type="SMART" id="SM00963"/>
    </source>
</evidence>
<dbReference type="InterPro" id="IPR000897">
    <property type="entry name" value="SRP54_GTPase_dom"/>
</dbReference>
<dbReference type="InterPro" id="IPR004125">
    <property type="entry name" value="Signal_recog_particle_SRP54_M"/>
</dbReference>
<comment type="similarity">
    <text evidence="1 9">Belongs to the GTP-binding SRP family. SRP54 subfamily.</text>
</comment>
<evidence type="ECO:0000256" key="8">
    <source>
        <dbReference type="ARBA" id="ARBA00023274"/>
    </source>
</evidence>
<evidence type="ECO:0000313" key="14">
    <source>
        <dbReference type="Proteomes" id="UP000565078"/>
    </source>
</evidence>
<dbReference type="InterPro" id="IPR036225">
    <property type="entry name" value="SRP/SRP_N"/>
</dbReference>
<dbReference type="GO" id="GO:0003924">
    <property type="term" value="F:GTPase activity"/>
    <property type="evidence" value="ECO:0007669"/>
    <property type="project" value="UniProtKB-UniRule"/>
</dbReference>
<dbReference type="Pfam" id="PF02881">
    <property type="entry name" value="SRP54_N"/>
    <property type="match status" value="1"/>
</dbReference>
<name>A0A7J4IZG0_9ARCH</name>